<dbReference type="EMBL" id="CM001475">
    <property type="protein sequence ID" value="EIC28229.1"/>
    <property type="molecule type" value="Genomic_DNA"/>
</dbReference>
<dbReference type="RefSeq" id="WP_005369057.1">
    <property type="nucleotide sequence ID" value="NZ_CM001475.1"/>
</dbReference>
<gene>
    <name evidence="2" type="ORF">Metal_0373</name>
</gene>
<keyword evidence="3" id="KW-1185">Reference proteome</keyword>
<reference evidence="2 3" key="1">
    <citation type="journal article" date="2013" name="Genome Announc.">
        <title>Genome Sequence of the Obligate Gammaproteobacterial Methanotroph Methylomicrobium album Strain BG8.</title>
        <authorList>
            <person name="Kits K.D."/>
            <person name="Kalyuzhnaya M.G."/>
            <person name="Klotz M.G."/>
            <person name="Jetten M.S."/>
            <person name="Op den Camp H.J."/>
            <person name="Vuilleumier S."/>
            <person name="Bringel F."/>
            <person name="Dispirito A.A."/>
            <person name="Murrell J.C."/>
            <person name="Bruce D."/>
            <person name="Cheng J.F."/>
            <person name="Copeland A."/>
            <person name="Goodwin L."/>
            <person name="Hauser L."/>
            <person name="Lajus A."/>
            <person name="Land M.L."/>
            <person name="Lapidus A."/>
            <person name="Lucas S."/>
            <person name="Medigue C."/>
            <person name="Pitluck S."/>
            <person name="Woyke T."/>
            <person name="Zeytun A."/>
            <person name="Stein L.Y."/>
        </authorList>
    </citation>
    <scope>NUCLEOTIDE SEQUENCE [LARGE SCALE GENOMIC DNA]</scope>
    <source>
        <strain evidence="2 3">BG8</strain>
    </source>
</reference>
<accession>H8GMI9</accession>
<sequence>MNMSAEFPPRPNGRDCHDDSPDPCGAYGPEGKRSRHEWIAVAAYFKAEKRGFTPGRELEDWLEAELEYAKSRVENFLQILEEDGAPTMRGLQALAQSIGVERPERFSAKTDLIQAIQCACQTIPCFRIGTEETCRQVPDCKWRSECKKLIAEWKRHEKHQ</sequence>
<feature type="region of interest" description="Disordered" evidence="1">
    <location>
        <begin position="1"/>
        <end position="33"/>
    </location>
</feature>
<dbReference type="AlphaFoldDB" id="H8GMI9"/>
<protein>
    <recommendedName>
        <fullName evidence="4">DUF2934 domain-containing protein</fullName>
    </recommendedName>
</protein>
<dbReference type="Proteomes" id="UP000005090">
    <property type="component" value="Chromosome"/>
</dbReference>
<dbReference type="Pfam" id="PF11154">
    <property type="entry name" value="DUF2934"/>
    <property type="match status" value="1"/>
</dbReference>
<evidence type="ECO:0000313" key="3">
    <source>
        <dbReference type="Proteomes" id="UP000005090"/>
    </source>
</evidence>
<evidence type="ECO:0000313" key="2">
    <source>
        <dbReference type="EMBL" id="EIC28229.1"/>
    </source>
</evidence>
<dbReference type="HOGENOM" id="CLU_1650145_0_0_6"/>
<dbReference type="eggNOG" id="ENOG5031KGX">
    <property type="taxonomic scope" value="Bacteria"/>
</dbReference>
<evidence type="ECO:0008006" key="4">
    <source>
        <dbReference type="Google" id="ProtNLM"/>
    </source>
</evidence>
<evidence type="ECO:0000256" key="1">
    <source>
        <dbReference type="SAM" id="MobiDB-lite"/>
    </source>
</evidence>
<proteinExistence type="predicted"/>
<dbReference type="STRING" id="686340.Metal_0373"/>
<organism evidence="2 3">
    <name type="scientific">Methylomicrobium album BG8</name>
    <dbReference type="NCBI Taxonomy" id="686340"/>
    <lineage>
        <taxon>Bacteria</taxon>
        <taxon>Pseudomonadati</taxon>
        <taxon>Pseudomonadota</taxon>
        <taxon>Gammaproteobacteria</taxon>
        <taxon>Methylococcales</taxon>
        <taxon>Methylococcaceae</taxon>
        <taxon>Methylomicrobium</taxon>
    </lineage>
</organism>
<name>H8GMI9_METAL</name>
<dbReference type="InterPro" id="IPR021327">
    <property type="entry name" value="DUF2934"/>
</dbReference>